<accession>A0A9P6L819</accession>
<dbReference type="Pfam" id="PF12937">
    <property type="entry name" value="F-box-like"/>
    <property type="match status" value="1"/>
</dbReference>
<comment type="caution">
    <text evidence="2">The sequence shown here is derived from an EMBL/GenBank/DDBJ whole genome shotgun (WGS) entry which is preliminary data.</text>
</comment>
<name>A0A9P6L819_9AGAM</name>
<evidence type="ECO:0000313" key="2">
    <source>
        <dbReference type="EMBL" id="KAF9786203.1"/>
    </source>
</evidence>
<dbReference type="SUPFAM" id="SSF81383">
    <property type="entry name" value="F-box domain"/>
    <property type="match status" value="1"/>
</dbReference>
<feature type="domain" description="F-box" evidence="1">
    <location>
        <begin position="42"/>
        <end position="81"/>
    </location>
</feature>
<reference evidence="2" key="1">
    <citation type="journal article" date="2020" name="Nat. Commun.">
        <title>Large-scale genome sequencing of mycorrhizal fungi provides insights into the early evolution of symbiotic traits.</title>
        <authorList>
            <person name="Miyauchi S."/>
            <person name="Kiss E."/>
            <person name="Kuo A."/>
            <person name="Drula E."/>
            <person name="Kohler A."/>
            <person name="Sanchez-Garcia M."/>
            <person name="Morin E."/>
            <person name="Andreopoulos B."/>
            <person name="Barry K.W."/>
            <person name="Bonito G."/>
            <person name="Buee M."/>
            <person name="Carver A."/>
            <person name="Chen C."/>
            <person name="Cichocki N."/>
            <person name="Clum A."/>
            <person name="Culley D."/>
            <person name="Crous P.W."/>
            <person name="Fauchery L."/>
            <person name="Girlanda M."/>
            <person name="Hayes R.D."/>
            <person name="Keri Z."/>
            <person name="LaButti K."/>
            <person name="Lipzen A."/>
            <person name="Lombard V."/>
            <person name="Magnuson J."/>
            <person name="Maillard F."/>
            <person name="Murat C."/>
            <person name="Nolan M."/>
            <person name="Ohm R.A."/>
            <person name="Pangilinan J."/>
            <person name="Pereira M.F."/>
            <person name="Perotto S."/>
            <person name="Peter M."/>
            <person name="Pfister S."/>
            <person name="Riley R."/>
            <person name="Sitrit Y."/>
            <person name="Stielow J.B."/>
            <person name="Szollosi G."/>
            <person name="Zifcakova L."/>
            <person name="Stursova M."/>
            <person name="Spatafora J.W."/>
            <person name="Tedersoo L."/>
            <person name="Vaario L.M."/>
            <person name="Yamada A."/>
            <person name="Yan M."/>
            <person name="Wang P."/>
            <person name="Xu J."/>
            <person name="Bruns T."/>
            <person name="Baldrian P."/>
            <person name="Vilgalys R."/>
            <person name="Dunand C."/>
            <person name="Henrissat B."/>
            <person name="Grigoriev I.V."/>
            <person name="Hibbett D."/>
            <person name="Nagy L.G."/>
            <person name="Martin F.M."/>
        </authorList>
    </citation>
    <scope>NUCLEOTIDE SEQUENCE</scope>
    <source>
        <strain evidence="2">UH-Tt-Lm1</strain>
    </source>
</reference>
<dbReference type="Gene3D" id="1.20.1280.50">
    <property type="match status" value="1"/>
</dbReference>
<evidence type="ECO:0000259" key="1">
    <source>
        <dbReference type="Pfam" id="PF12937"/>
    </source>
</evidence>
<dbReference type="InterPro" id="IPR036047">
    <property type="entry name" value="F-box-like_dom_sf"/>
</dbReference>
<dbReference type="AlphaFoldDB" id="A0A9P6L819"/>
<evidence type="ECO:0000313" key="3">
    <source>
        <dbReference type="Proteomes" id="UP000736335"/>
    </source>
</evidence>
<dbReference type="SUPFAM" id="SSF52047">
    <property type="entry name" value="RNI-like"/>
    <property type="match status" value="1"/>
</dbReference>
<gene>
    <name evidence="2" type="ORF">BJ322DRAFT_774923</name>
</gene>
<dbReference type="Proteomes" id="UP000736335">
    <property type="component" value="Unassembled WGS sequence"/>
</dbReference>
<dbReference type="InterPro" id="IPR001810">
    <property type="entry name" value="F-box_dom"/>
</dbReference>
<dbReference type="OrthoDB" id="9994419at2759"/>
<protein>
    <recommendedName>
        <fullName evidence="1">F-box domain-containing protein</fullName>
    </recommendedName>
</protein>
<keyword evidence="3" id="KW-1185">Reference proteome</keyword>
<reference evidence="2" key="2">
    <citation type="submission" date="2020-11" db="EMBL/GenBank/DDBJ databases">
        <authorList>
            <consortium name="DOE Joint Genome Institute"/>
            <person name="Kuo A."/>
            <person name="Miyauchi S."/>
            <person name="Kiss E."/>
            <person name="Drula E."/>
            <person name="Kohler A."/>
            <person name="Sanchez-Garcia M."/>
            <person name="Andreopoulos B."/>
            <person name="Barry K.W."/>
            <person name="Bonito G."/>
            <person name="Buee M."/>
            <person name="Carver A."/>
            <person name="Chen C."/>
            <person name="Cichocki N."/>
            <person name="Clum A."/>
            <person name="Culley D."/>
            <person name="Crous P.W."/>
            <person name="Fauchery L."/>
            <person name="Girlanda M."/>
            <person name="Hayes R."/>
            <person name="Keri Z."/>
            <person name="Labutti K."/>
            <person name="Lipzen A."/>
            <person name="Lombard V."/>
            <person name="Magnuson J."/>
            <person name="Maillard F."/>
            <person name="Morin E."/>
            <person name="Murat C."/>
            <person name="Nolan M."/>
            <person name="Ohm R."/>
            <person name="Pangilinan J."/>
            <person name="Pereira M."/>
            <person name="Perotto S."/>
            <person name="Peter M."/>
            <person name="Riley R."/>
            <person name="Sitrit Y."/>
            <person name="Stielow B."/>
            <person name="Szollosi G."/>
            <person name="Zifcakova L."/>
            <person name="Stursova M."/>
            <person name="Spatafora J.W."/>
            <person name="Tedersoo L."/>
            <person name="Vaario L.-M."/>
            <person name="Yamada A."/>
            <person name="Yan M."/>
            <person name="Wang P."/>
            <person name="Xu J."/>
            <person name="Bruns T."/>
            <person name="Baldrian P."/>
            <person name="Vilgalys R."/>
            <person name="Henrissat B."/>
            <person name="Grigoriev I.V."/>
            <person name="Hibbett D."/>
            <person name="Nagy L.G."/>
            <person name="Martin F.M."/>
        </authorList>
    </citation>
    <scope>NUCLEOTIDE SEQUENCE</scope>
    <source>
        <strain evidence="2">UH-Tt-Lm1</strain>
    </source>
</reference>
<organism evidence="2 3">
    <name type="scientific">Thelephora terrestris</name>
    <dbReference type="NCBI Taxonomy" id="56493"/>
    <lineage>
        <taxon>Eukaryota</taxon>
        <taxon>Fungi</taxon>
        <taxon>Dikarya</taxon>
        <taxon>Basidiomycota</taxon>
        <taxon>Agaricomycotina</taxon>
        <taxon>Agaricomycetes</taxon>
        <taxon>Thelephorales</taxon>
        <taxon>Thelephoraceae</taxon>
        <taxon>Thelephora</taxon>
    </lineage>
</organism>
<proteinExistence type="predicted"/>
<sequence>MSSLKAKQSVINRLWYQTKTKFKPFFRSGATKASIVGPSPIGGLPQEIVEEILSYFIYELRNLIACSLTCRSWYIATVSHLHYSLTTDDHPPALRDKNCQWPGPLEKMYEFDLLQLVKRLRIRLMSIKGRFTREELGGRNLCYFSALKNLQELGIDNLQVSSFIPDLRECFGHLSPTLRLLALGWPKGSSRQIMYFIGLFPNLQDLKLQYPILIKEYKNAVDTTLVPPSSPPLQGRLTLVLFTREQIVKDMITLFGGLRFRQMDLFGVKCLPLLLEKCAETLETLRLYPTDPYAKNMCFDLSQNKALRTLETTAQSIVYAKDAGPGFLKTVISSVTSPGMLDVVIIYRDRDLSGWEFCGYCLPNPVCLCGRRYQLSILCLQPQLRVFREMCGTRDFQLVFCVDVYDCLEDIGVRLLESVVKDGWESGGFRYLICRPVVTCERRTIHTRAGDYYIGGSTLLIASAL</sequence>
<dbReference type="EMBL" id="WIUZ02000006">
    <property type="protein sequence ID" value="KAF9786203.1"/>
    <property type="molecule type" value="Genomic_DNA"/>
</dbReference>